<feature type="compositionally biased region" description="Basic and acidic residues" evidence="1">
    <location>
        <begin position="2209"/>
        <end position="2219"/>
    </location>
</feature>
<feature type="compositionally biased region" description="Low complexity" evidence="1">
    <location>
        <begin position="989"/>
        <end position="1015"/>
    </location>
</feature>
<feature type="compositionally biased region" description="Basic and acidic residues" evidence="1">
    <location>
        <begin position="1921"/>
        <end position="1934"/>
    </location>
</feature>
<feature type="compositionally biased region" description="Polar residues" evidence="1">
    <location>
        <begin position="2006"/>
        <end position="2025"/>
    </location>
</feature>
<feature type="compositionally biased region" description="Pro residues" evidence="1">
    <location>
        <begin position="716"/>
        <end position="746"/>
    </location>
</feature>
<feature type="compositionally biased region" description="Low complexity" evidence="1">
    <location>
        <begin position="1054"/>
        <end position="1065"/>
    </location>
</feature>
<feature type="region of interest" description="Disordered" evidence="1">
    <location>
        <begin position="1897"/>
        <end position="2035"/>
    </location>
</feature>
<comment type="caution">
    <text evidence="2">The sequence shown here is derived from an EMBL/GenBank/DDBJ whole genome shotgun (WGS) entry which is preliminary data.</text>
</comment>
<dbReference type="STRING" id="1798480.A2851_03620"/>
<feature type="region of interest" description="Disordered" evidence="1">
    <location>
        <begin position="2207"/>
        <end position="2226"/>
    </location>
</feature>
<feature type="compositionally biased region" description="Basic and acidic residues" evidence="1">
    <location>
        <begin position="55"/>
        <end position="70"/>
    </location>
</feature>
<gene>
    <name evidence="2" type="ORF">A2851_03620</name>
</gene>
<feature type="region of interest" description="Disordered" evidence="1">
    <location>
        <begin position="1598"/>
        <end position="1622"/>
    </location>
</feature>
<feature type="region of interest" description="Disordered" evidence="1">
    <location>
        <begin position="40"/>
        <end position="93"/>
    </location>
</feature>
<organism evidence="2 3">
    <name type="scientific">Candidatus Kaiserbacteria bacterium RIFCSPHIGHO2_01_FULL_53_29</name>
    <dbReference type="NCBI Taxonomy" id="1798480"/>
    <lineage>
        <taxon>Bacteria</taxon>
        <taxon>Candidatus Kaiseribacteriota</taxon>
    </lineage>
</organism>
<feature type="region of interest" description="Disordered" evidence="1">
    <location>
        <begin position="1564"/>
        <end position="1584"/>
    </location>
</feature>
<dbReference type="Proteomes" id="UP000176863">
    <property type="component" value="Unassembled WGS sequence"/>
</dbReference>
<feature type="compositionally biased region" description="Low complexity" evidence="1">
    <location>
        <begin position="832"/>
        <end position="853"/>
    </location>
</feature>
<feature type="compositionally biased region" description="Polar residues" evidence="1">
    <location>
        <begin position="1097"/>
        <end position="1111"/>
    </location>
</feature>
<feature type="compositionally biased region" description="Basic and acidic residues" evidence="1">
    <location>
        <begin position="679"/>
        <end position="696"/>
    </location>
</feature>
<sequence length="2226" mass="233571">MPPEEGRSVSYVFKAFFVVAFTFLAASGASLAVATLDPGNSGQEAQLAQAAASGDSKEKDAVKTEGDKSSDTTVAGSKTGKPAAKDTGECSPDELKKLKGKELKDRIKKCSTKKGKLTWKDQMGKEFTCIKGGEGENKCDNKLSEIAAAAKQGGVTFTPEGSNQPIVFKMPPPTSSDQPLDEQISQSIASAFDEKPTVLAQVASDKGDFEGAKAVLEGYANPVPTPNTNTEGARLVQLDPSLKNTYSMQVPQHQTPIQSMTSTAPPPNTYKAASTFGQNVQTQAPQGNTRWFDAITSPEKITPVPEYAKGLKGGWAPPPNANLATQLSPQQSLGTTPASAWFNNPLNPAASDAVPFSNGAELGAQQQFGKDFSQNTADTSNQPSWLSNFFGAYEQQANPDGTVTQTEPRFAGVEGFSDQFAQPLQNGSTAYIVGPDDPLRANVVQNANAIADTKMPIVVSLPDGNVAIFRGEDYEANTTGVVTVAGRGLTDIALTGRGPWNSLAGALGFGPEDPQPLDEKIANVLQGGRLNQNLAAYSFFGATNPETGNTLGLDIGNAIAGAVDNPSTLKWLEDNNVLTAQPFPHLDLRGNLLSETGQQYAVNARDAIPIYGKDASDPSPPARPIEVAVVSEPPEPPKEPEPQRPELPTAEWKPQEQPRRSPELGDLNPMSSAQAGERQVPEEYRPYMKTVCDDSGCRQIPAITVRPPRPEDATPPEIPGNPQQAPPQQPPQEPPQTPQESPPETPPAKVATDPASHQQPATEPNTKPATTPSGDDAAPTKDAKNDAPPQEPQTEGEQQLASNDVQNPSAPPTPTPNLFCAIFGCPPPAPPQEAQQQPSPAQAAQPPASQSAPTRVEPQNPNPIRPPAQIATLVLPLQKPSETEKPALVPSLLVWSPPVQPAQKAAAPPTRIAVAPAADSPGSPLSGGTQGGSAPQGQPSSKGPASGPAPRTVATDPPAGNVTAQVFTNPIPPVRTNANATEPATSEQNTTPANANPNAGGTAGDPNLRPGQPTGPQSPPTNPEKEQPRPVGPLLGSAPNVPEKSNPTTPNPSEVVTPPKTETVVNNSRPDGQGGGTGGSGQGSGTGTGEGQGSEAGVQTANTQTQKTPQESPWARFFRALPRYVATMFDTSAQAAPAPGPIEGNTITVPALTTFFGPGAGCTSKTARCRTGDPGVDKMQGGFDTTKPNNLNGQSTPMTLDCVRTGGCKYVTLASHPSNWGKYYLIGEITYKSPEDGKMYTLKNVVGFSHDGGAAFRDGECSRYNTCFNVRQKFDVAVGDFRGTTAAQAYKFLVSKGQEYGGNRFHTWQQLTQQQAIQITGTNPVVTSISVAAPDLVQNLPPAPPGGWRGTPTTPSDAVKRARMPGLAAIAPPSQQTGGQGKTETKDFKNGPDGGKVQLHLAPGFDSRKPFSVVYYFGGHRGSIKDANERQKLLDQIAASGRNVALVTPQFGSDGTGYGALASPEGMKKFMDEAAQELAKMSGGTAEQFKQAPRGAVAYSGGGSPLVNALPHVQSAQCLDCLYSDRQAKAVKEWLQNPNTKFEGQSIPGTSPDRFARDIRDSLTPAQRERAPITSSPGGGHENYVTRAATANPVEDFVRNTSPARPAPETDSATTPRGPHMVDPQTGTAFSCSENRAACETIFRQQAFLSRGCADGSVPCDAKIAPHTATPKGTAPRPLTRDEAMQKVRDYLFDVYNREPVKRDSSGDFSHKDPQAATRVGKSLKDYVIGGMSEELQLKLYAAGQKMDAEGIKWSMLSAFRDQYRQEIATGFKASACGSMHSGQNCGMGGYGKGVAIDVSSAQAADWLARNGSQYGLSRPMPGKDPYHIQTSGSSPVVQQTLTAVMSGGTPQPTYTIKNADGIVVADDAVLPQGTIAPNCTADCAVDLVVNADGTIFKNPKGDITPANDANLPIGKWNPQEPDKYEFADDRPEAPKPSSQRNPNNPWTGRSAGDPRDQNGPAYTGSPPPPPPPPQQQQPKPSQQPPPASPIRQPQQTPQPAAGQGVSPTPGTSPAPSVQTTTQPGSIGAPIYPTSIDPTLAPPTLSCSPQKIPVNTNLTVQWNCFAGNPISNFPTGGASRGTANLPMTRIGTSTPMIYCVVGTRQSAPTGCIVNIVPPKATSTPTATKAVVSLVANPQTVEPEGHARVSWTGLYIDRCNIYALGLLLAASSSSGSVRTPPLSRSTIVRAVCGTNGAITATSSVTVLVSGDKEPPQDTKVPDNPLAR</sequence>
<feature type="compositionally biased region" description="Polar residues" evidence="1">
    <location>
        <begin position="1937"/>
        <end position="1948"/>
    </location>
</feature>
<feature type="compositionally biased region" description="Basic and acidic residues" evidence="1">
    <location>
        <begin position="635"/>
        <end position="644"/>
    </location>
</feature>
<feature type="compositionally biased region" description="Polar residues" evidence="1">
    <location>
        <begin position="1043"/>
        <end position="1052"/>
    </location>
</feature>
<feature type="region of interest" description="Disordered" evidence="1">
    <location>
        <begin position="900"/>
        <end position="1114"/>
    </location>
</feature>
<protein>
    <submittedName>
        <fullName evidence="2">Uncharacterized protein</fullName>
    </submittedName>
</protein>
<reference evidence="2 3" key="1">
    <citation type="journal article" date="2016" name="Nat. Commun.">
        <title>Thousands of microbial genomes shed light on interconnected biogeochemical processes in an aquifer system.</title>
        <authorList>
            <person name="Anantharaman K."/>
            <person name="Brown C.T."/>
            <person name="Hug L.A."/>
            <person name="Sharon I."/>
            <person name="Castelle C.J."/>
            <person name="Probst A.J."/>
            <person name="Thomas B.C."/>
            <person name="Singh A."/>
            <person name="Wilkins M.J."/>
            <person name="Karaoz U."/>
            <person name="Brodie E.L."/>
            <person name="Williams K.H."/>
            <person name="Hubbard S.S."/>
            <person name="Banfield J.F."/>
        </authorList>
    </citation>
    <scope>NUCLEOTIDE SEQUENCE [LARGE SCALE GENOMIC DNA]</scope>
</reference>
<feature type="region of interest" description="Disordered" evidence="1">
    <location>
        <begin position="1370"/>
        <end position="1393"/>
    </location>
</feature>
<feature type="region of interest" description="Disordered" evidence="1">
    <location>
        <begin position="631"/>
        <end position="878"/>
    </location>
</feature>
<evidence type="ECO:0000313" key="3">
    <source>
        <dbReference type="Proteomes" id="UP000176863"/>
    </source>
</evidence>
<name>A0A1F6CVQ0_9BACT</name>
<proteinExistence type="predicted"/>
<feature type="compositionally biased region" description="Basic and acidic residues" evidence="1">
    <location>
        <begin position="83"/>
        <end position="93"/>
    </location>
</feature>
<evidence type="ECO:0000313" key="2">
    <source>
        <dbReference type="EMBL" id="OGG53150.1"/>
    </source>
</evidence>
<accession>A0A1F6CVQ0</accession>
<feature type="compositionally biased region" description="Basic and acidic residues" evidence="1">
    <location>
        <begin position="653"/>
        <end position="663"/>
    </location>
</feature>
<feature type="compositionally biased region" description="Pro residues" evidence="1">
    <location>
        <begin position="1966"/>
        <end position="1989"/>
    </location>
</feature>
<dbReference type="Gene3D" id="3.40.50.1820">
    <property type="entry name" value="alpha/beta hydrolase"/>
    <property type="match status" value="1"/>
</dbReference>
<evidence type="ECO:0000256" key="1">
    <source>
        <dbReference type="SAM" id="MobiDB-lite"/>
    </source>
</evidence>
<feature type="compositionally biased region" description="Gly residues" evidence="1">
    <location>
        <begin position="1072"/>
        <end position="1094"/>
    </location>
</feature>
<feature type="compositionally biased region" description="Low complexity" evidence="1">
    <location>
        <begin position="935"/>
        <end position="950"/>
    </location>
</feature>
<dbReference type="EMBL" id="MFKT01000016">
    <property type="protein sequence ID" value="OGG53150.1"/>
    <property type="molecule type" value="Genomic_DNA"/>
</dbReference>
<feature type="compositionally biased region" description="Polar residues" evidence="1">
    <location>
        <begin position="976"/>
        <end position="988"/>
    </location>
</feature>
<feature type="compositionally biased region" description="Low complexity" evidence="1">
    <location>
        <begin position="1990"/>
        <end position="2005"/>
    </location>
</feature>
<feature type="compositionally biased region" description="Polar residues" evidence="1">
    <location>
        <begin position="755"/>
        <end position="773"/>
    </location>
</feature>
<dbReference type="InterPro" id="IPR029058">
    <property type="entry name" value="AB_hydrolase_fold"/>
</dbReference>